<feature type="transmembrane region" description="Helical" evidence="7">
    <location>
        <begin position="115"/>
        <end position="136"/>
    </location>
</feature>
<dbReference type="InterPro" id="IPR003370">
    <property type="entry name" value="Chromate_transpt"/>
</dbReference>
<feature type="transmembrane region" description="Helical" evidence="7">
    <location>
        <begin position="12"/>
        <end position="35"/>
    </location>
</feature>
<name>A0ABY8J3G2_9BACI</name>
<dbReference type="Pfam" id="PF02417">
    <property type="entry name" value="Chromate_transp"/>
    <property type="match status" value="1"/>
</dbReference>
<keyword evidence="4 7" id="KW-0812">Transmembrane</keyword>
<keyword evidence="5 7" id="KW-1133">Transmembrane helix</keyword>
<accession>A0ABY8J3G2</accession>
<evidence type="ECO:0000313" key="9">
    <source>
        <dbReference type="Proteomes" id="UP001221597"/>
    </source>
</evidence>
<evidence type="ECO:0000256" key="2">
    <source>
        <dbReference type="ARBA" id="ARBA00005262"/>
    </source>
</evidence>
<keyword evidence="6 7" id="KW-0472">Membrane</keyword>
<dbReference type="PANTHER" id="PTHR43663:SF1">
    <property type="entry name" value="CHROMATE TRANSPORTER"/>
    <property type="match status" value="1"/>
</dbReference>
<dbReference type="PANTHER" id="PTHR43663">
    <property type="entry name" value="CHROMATE TRANSPORT PROTEIN-RELATED"/>
    <property type="match status" value="1"/>
</dbReference>
<comment type="subcellular location">
    <subcellularLocation>
        <location evidence="1">Cell membrane</location>
        <topology evidence="1">Multi-pass membrane protein</topology>
    </subcellularLocation>
</comment>
<keyword evidence="9" id="KW-1185">Reference proteome</keyword>
<evidence type="ECO:0000256" key="1">
    <source>
        <dbReference type="ARBA" id="ARBA00004651"/>
    </source>
</evidence>
<evidence type="ECO:0000256" key="4">
    <source>
        <dbReference type="ARBA" id="ARBA00022692"/>
    </source>
</evidence>
<reference evidence="8 9" key="1">
    <citation type="submission" date="2023-04" db="EMBL/GenBank/DDBJ databases">
        <title>Genome sequence of Halobacillus naozhouensis KACC 21980.</title>
        <authorList>
            <person name="Kim S."/>
            <person name="Heo J."/>
            <person name="Kwon S.-W."/>
        </authorList>
    </citation>
    <scope>NUCLEOTIDE SEQUENCE [LARGE SCALE GENOMIC DNA]</scope>
    <source>
        <strain evidence="8 9">KCTC 13234</strain>
    </source>
</reference>
<evidence type="ECO:0000313" key="8">
    <source>
        <dbReference type="EMBL" id="WFT76122.1"/>
    </source>
</evidence>
<dbReference type="EMBL" id="CP121671">
    <property type="protein sequence ID" value="WFT76122.1"/>
    <property type="molecule type" value="Genomic_DNA"/>
</dbReference>
<comment type="similarity">
    <text evidence="2">Belongs to the chromate ion transporter (CHR) (TC 2.A.51) family.</text>
</comment>
<evidence type="ECO:0000256" key="3">
    <source>
        <dbReference type="ARBA" id="ARBA00022475"/>
    </source>
</evidence>
<proteinExistence type="inferred from homology"/>
<gene>
    <name evidence="8" type="ORF">P9989_07100</name>
</gene>
<evidence type="ECO:0000256" key="6">
    <source>
        <dbReference type="ARBA" id="ARBA00023136"/>
    </source>
</evidence>
<keyword evidence="3" id="KW-1003">Cell membrane</keyword>
<sequence>MKANTVNYELPVLFRIFITFMKISPLTFGGGIAMIPHIEREIVQKRGWFAKEDVPSIVAIAQSAPGSIAINASIYMGHKVQGIPGAIAAMVGMLLPANLIIIVLTYLYVTYQDLAIVQAAFKGIRPAIIGLILYAACKIGRVSIRDPFTLLLFAAAAGLLFGLAISPVYLIIGGGLAGCLYSMCRNKRS</sequence>
<feature type="transmembrane region" description="Helical" evidence="7">
    <location>
        <begin position="86"/>
        <end position="109"/>
    </location>
</feature>
<organism evidence="8 9">
    <name type="scientific">Halobacillus naozhouensis</name>
    <dbReference type="NCBI Taxonomy" id="554880"/>
    <lineage>
        <taxon>Bacteria</taxon>
        <taxon>Bacillati</taxon>
        <taxon>Bacillota</taxon>
        <taxon>Bacilli</taxon>
        <taxon>Bacillales</taxon>
        <taxon>Bacillaceae</taxon>
        <taxon>Halobacillus</taxon>
    </lineage>
</organism>
<feature type="transmembrane region" description="Helical" evidence="7">
    <location>
        <begin position="148"/>
        <end position="172"/>
    </location>
</feature>
<evidence type="ECO:0000256" key="5">
    <source>
        <dbReference type="ARBA" id="ARBA00022989"/>
    </source>
</evidence>
<dbReference type="InterPro" id="IPR052518">
    <property type="entry name" value="CHR_Transporter"/>
</dbReference>
<protein>
    <submittedName>
        <fullName evidence="8">Chromate transporter</fullName>
    </submittedName>
</protein>
<dbReference type="Proteomes" id="UP001221597">
    <property type="component" value="Chromosome"/>
</dbReference>
<evidence type="ECO:0000256" key="7">
    <source>
        <dbReference type="SAM" id="Phobius"/>
    </source>
</evidence>
<dbReference type="RefSeq" id="WP_283078079.1">
    <property type="nucleotide sequence ID" value="NZ_CP121671.1"/>
</dbReference>